<organism evidence="1 2">
    <name type="scientific">Rhizobium gallicum bv. gallicum R602sp</name>
    <dbReference type="NCBI Taxonomy" id="1041138"/>
    <lineage>
        <taxon>Bacteria</taxon>
        <taxon>Pseudomonadati</taxon>
        <taxon>Pseudomonadota</taxon>
        <taxon>Alphaproteobacteria</taxon>
        <taxon>Hyphomicrobiales</taxon>
        <taxon>Rhizobiaceae</taxon>
        <taxon>Rhizobium/Agrobacterium group</taxon>
        <taxon>Rhizobium</taxon>
    </lineage>
</organism>
<dbReference type="EMBL" id="CP006877">
    <property type="protein sequence ID" value="AJD40506.1"/>
    <property type="molecule type" value="Genomic_DNA"/>
</dbReference>
<name>A0A0B4X010_9HYPH</name>
<dbReference type="AlphaFoldDB" id="A0A0B4X010"/>
<dbReference type="KEGG" id="rga:RGR602_CH01148"/>
<dbReference type="Proteomes" id="UP000031368">
    <property type="component" value="Chromosome"/>
</dbReference>
<proteinExistence type="predicted"/>
<keyword evidence="2" id="KW-1185">Reference proteome</keyword>
<gene>
    <name evidence="1" type="ORF">RGR602_CH01148</name>
</gene>
<accession>A0A0B4X010</accession>
<dbReference type="HOGENOM" id="CLU_2234359_0_0_5"/>
<sequence length="105" mass="11979">MQAHGSGHICRHRSLSMHRPWFVGSGWLIGDMRMIPVRTDADIPQQVTVEALKGYQPGIEQLEGFVLMLVFVAESIAHCFLEQVARPPLLDRNHHYTSCARCLRR</sequence>
<protein>
    <submittedName>
        <fullName evidence="1">Uncharacterized protein</fullName>
    </submittedName>
</protein>
<evidence type="ECO:0000313" key="2">
    <source>
        <dbReference type="Proteomes" id="UP000031368"/>
    </source>
</evidence>
<evidence type="ECO:0000313" key="1">
    <source>
        <dbReference type="EMBL" id="AJD40506.1"/>
    </source>
</evidence>
<reference evidence="1 2" key="1">
    <citation type="submission" date="2013-11" db="EMBL/GenBank/DDBJ databases">
        <title>Complete genome sequence of Rhizobium gallicum bv. gallicum R602.</title>
        <authorList>
            <person name="Bustos P."/>
            <person name="Santamaria R.I."/>
            <person name="Lozano L."/>
            <person name="Acosta J.L."/>
            <person name="Ormeno-Orrillo E."/>
            <person name="Rogel M.A."/>
            <person name="Romero D."/>
            <person name="Cevallos M.A."/>
            <person name="Martinez-Romero E."/>
            <person name="Gonzalez V."/>
        </authorList>
    </citation>
    <scope>NUCLEOTIDE SEQUENCE [LARGE SCALE GENOMIC DNA]</scope>
    <source>
        <strain evidence="1 2">R602</strain>
    </source>
</reference>